<gene>
    <name evidence="1" type="ORF">HUJ06_002134</name>
</gene>
<accession>A0A822ZCF5</accession>
<dbReference type="Proteomes" id="UP000607653">
    <property type="component" value="Unassembled WGS sequence"/>
</dbReference>
<reference evidence="1 2" key="1">
    <citation type="journal article" date="2020" name="Mol. Biol. Evol.">
        <title>Distinct Expression and Methylation Patterns for Genes with Different Fates following a Single Whole-Genome Duplication in Flowering Plants.</title>
        <authorList>
            <person name="Shi T."/>
            <person name="Rahmani R.S."/>
            <person name="Gugger P.F."/>
            <person name="Wang M."/>
            <person name="Li H."/>
            <person name="Zhang Y."/>
            <person name="Li Z."/>
            <person name="Wang Q."/>
            <person name="Van de Peer Y."/>
            <person name="Marchal K."/>
            <person name="Chen J."/>
        </authorList>
    </citation>
    <scope>NUCLEOTIDE SEQUENCE [LARGE SCALE GENOMIC DNA]</scope>
    <source>
        <tissue evidence="1">Leaf</tissue>
    </source>
</reference>
<evidence type="ECO:0000313" key="2">
    <source>
        <dbReference type="Proteomes" id="UP000607653"/>
    </source>
</evidence>
<evidence type="ECO:0000313" key="1">
    <source>
        <dbReference type="EMBL" id="DAD43904.1"/>
    </source>
</evidence>
<organism evidence="1 2">
    <name type="scientific">Nelumbo nucifera</name>
    <name type="common">Sacred lotus</name>
    <dbReference type="NCBI Taxonomy" id="4432"/>
    <lineage>
        <taxon>Eukaryota</taxon>
        <taxon>Viridiplantae</taxon>
        <taxon>Streptophyta</taxon>
        <taxon>Embryophyta</taxon>
        <taxon>Tracheophyta</taxon>
        <taxon>Spermatophyta</taxon>
        <taxon>Magnoliopsida</taxon>
        <taxon>Proteales</taxon>
        <taxon>Nelumbonaceae</taxon>
        <taxon>Nelumbo</taxon>
    </lineage>
</organism>
<protein>
    <submittedName>
        <fullName evidence="1">Uncharacterized protein</fullName>
    </submittedName>
</protein>
<dbReference type="AlphaFoldDB" id="A0A822ZCF5"/>
<proteinExistence type="predicted"/>
<keyword evidence="2" id="KW-1185">Reference proteome</keyword>
<name>A0A822ZCF5_NELNU</name>
<comment type="caution">
    <text evidence="1">The sequence shown here is derived from an EMBL/GenBank/DDBJ whole genome shotgun (WGS) entry which is preliminary data.</text>
</comment>
<sequence>MNVYIHTHTCTYAETCASVYKLKSDGFSSTLMKITTPLEKYKMSRRHAATTFILSYFSADNILFVTKSFVL</sequence>
<dbReference type="EMBL" id="DUZY01000006">
    <property type="protein sequence ID" value="DAD43904.1"/>
    <property type="molecule type" value="Genomic_DNA"/>
</dbReference>